<evidence type="ECO:0000313" key="3">
    <source>
        <dbReference type="Proteomes" id="UP000029488"/>
    </source>
</evidence>
<sequence length="781" mass="91897">MSESPAITVMLDYTTPYAKFVDYTNRKEATEVEINQEIEERLVEGVSQETANKISKEVPEQNLDYVGYIDYMKRSYATKEDSAEKTGIFTSNTLNADIEEAKNIKNMLQKARSNNSILWRGVISFDNDFLAQNGLYDPKTKKVDQVGIKKAIQKVMPNVISREKLSDSAFWWGNIHLNTDNVHAHIGISEIESARPTFFYEARHRKERKGKFEQKTLKGIKSQVYNALLKEKSRDQNLRKEQLLANLREKLLNKIGNQEISKLDELERFYVEQALNHLPEGKRLRYGSNAKDFQISKFFIDRYLERELEKSNDFEKYKVETEKLLEDRKQAYTKADNNDMQQFVDQRIDDLKERLGNRTLKYLKGIKPQDLLENQSNIEKFSKFNQRAIHTRDPEATLIHSEKMWKKLGYQVDKDKAKEIKVNVPVKNKSEQDKLGSKFKEEKFFDVRFVTANNRQNNLDLKMLTAMTKDDLNELIKISQGVAKTRPEDKKLRQEVGIFKYALKQKMLQERSRELGTIKKLLGNYQNPVESDKLFLNYKQQQIKELQELVKLQQTPKSKLSKNEQVKKLKLQNKYLDQVQVPIKKVDEKVYQNQVMLLTEERKLARQVEDQSIFQIIKGEKETKNGYIDELDTKIGIITAKYKINHNNKLIKKSNNPDEKKQYRQENGKYFQDLKKSYQKLNPSEEKETNIDFEKLANSLKVENELRWDYPHDSTFRKKVSQKSDQQRHNHQLRIKGNFKPVSKDLAKGISLITKDDTTKKTQLLRQKARDDREEEKERSI</sequence>
<dbReference type="NCBIfam" id="NF041498">
    <property type="entry name" value="MobP2"/>
    <property type="match status" value="1"/>
</dbReference>
<name>A0A089QEK7_9LACO</name>
<evidence type="ECO:0008006" key="4">
    <source>
        <dbReference type="Google" id="ProtNLM"/>
    </source>
</evidence>
<accession>A0A089QEK7</accession>
<dbReference type="KEGG" id="lsj:LSJ_2106"/>
<evidence type="ECO:0000313" key="2">
    <source>
        <dbReference type="EMBL" id="AIR11519.1"/>
    </source>
</evidence>
<feature type="compositionally biased region" description="Basic and acidic residues" evidence="1">
    <location>
        <begin position="768"/>
        <end position="781"/>
    </location>
</feature>
<keyword evidence="2" id="KW-0614">Plasmid</keyword>
<evidence type="ECO:0000256" key="1">
    <source>
        <dbReference type="SAM" id="MobiDB-lite"/>
    </source>
</evidence>
<dbReference type="AlphaFoldDB" id="A0A089QEK7"/>
<organism evidence="2 3">
    <name type="scientific">Ligilactobacillus salivarius</name>
    <dbReference type="NCBI Taxonomy" id="1624"/>
    <lineage>
        <taxon>Bacteria</taxon>
        <taxon>Bacillati</taxon>
        <taxon>Bacillota</taxon>
        <taxon>Bacilli</taxon>
        <taxon>Lactobacillales</taxon>
        <taxon>Lactobacillaceae</taxon>
        <taxon>Ligilactobacillus</taxon>
    </lineage>
</organism>
<protein>
    <recommendedName>
        <fullName evidence="4">ATPase involved in DNA repair</fullName>
    </recommendedName>
</protein>
<dbReference type="RefSeq" id="WP_052399075.1">
    <property type="nucleotide sequence ID" value="NZ_CP007647.1"/>
</dbReference>
<gene>
    <name evidence="2" type="ORF">LSJ_2106</name>
</gene>
<reference evidence="2 3" key="1">
    <citation type="journal article" date="2014" name="BMC Genomics">
        <title>Unusual genome complexity in Lactobacillus salivarius JCM1046.</title>
        <authorList>
            <person name="Raftis E.J."/>
            <person name="Forde B.M."/>
            <person name="Claesson M.J."/>
            <person name="O'Toole P.W."/>
        </authorList>
    </citation>
    <scope>NUCLEOTIDE SEQUENCE [LARGE SCALE GENOMIC DNA]</scope>
    <source>
        <strain evidence="2 3">JCM1046</strain>
        <plasmid evidence="2 3">pMP1046A</plasmid>
    </source>
</reference>
<feature type="region of interest" description="Disordered" evidence="1">
    <location>
        <begin position="757"/>
        <end position="781"/>
    </location>
</feature>
<dbReference type="EMBL" id="CP007647">
    <property type="protein sequence ID" value="AIR11519.1"/>
    <property type="molecule type" value="Genomic_DNA"/>
</dbReference>
<dbReference type="InterPro" id="IPR041073">
    <property type="entry name" value="MobL"/>
</dbReference>
<proteinExistence type="predicted"/>
<geneLocation type="plasmid" evidence="2 3">
    <name>pMP1046A</name>
</geneLocation>
<dbReference type="InterPro" id="IPR048101">
    <property type="entry name" value="MobP2"/>
</dbReference>
<dbReference type="Pfam" id="PF18555">
    <property type="entry name" value="MobL"/>
    <property type="match status" value="1"/>
</dbReference>
<dbReference type="Proteomes" id="UP000029488">
    <property type="component" value="Plasmid pMP1046A"/>
</dbReference>